<dbReference type="RefSeq" id="WP_160555092.1">
    <property type="nucleotide sequence ID" value="NZ_CP047650.1"/>
</dbReference>
<protein>
    <submittedName>
        <fullName evidence="3">SDR family oxidoreductase</fullName>
    </submittedName>
</protein>
<dbReference type="AlphaFoldDB" id="A0A857JDJ7"/>
<sequence length="250" mass="25673">MSTPSPTALVTGAGNGIGRALALRLGRAGRPVALVDRDAAALAAVAAEMSGPCCQVVADVCAADAAARTRETVEAQLGPVGILVNNAGIAPKLNGKGAGLLQTTDAMWDEVMAVNLRAMFRFTREFVPPMQARGWGRIVNVSSLGGRTRSLIAGPGYMASKAAVLGLTRSIASEFAADGITANSVAPGRIGGRLEEATDARINQQYLAAIPVGRFGQADEVAALIEYLTGEHSGFITGAVFDINGGFFMA</sequence>
<dbReference type="InterPro" id="IPR002347">
    <property type="entry name" value="SDR_fam"/>
</dbReference>
<name>A0A857JDJ7_9BURK</name>
<evidence type="ECO:0000256" key="1">
    <source>
        <dbReference type="ARBA" id="ARBA00006484"/>
    </source>
</evidence>
<dbReference type="SUPFAM" id="SSF51735">
    <property type="entry name" value="NAD(P)-binding Rossmann-fold domains"/>
    <property type="match status" value="1"/>
</dbReference>
<dbReference type="PRINTS" id="PR00081">
    <property type="entry name" value="GDHRDH"/>
</dbReference>
<dbReference type="Proteomes" id="UP000464787">
    <property type="component" value="Chromosome"/>
</dbReference>
<gene>
    <name evidence="3" type="ORF">GT347_26815</name>
</gene>
<dbReference type="KEGG" id="xyk:GT347_26815"/>
<dbReference type="PRINTS" id="PR00080">
    <property type="entry name" value="SDRFAMILY"/>
</dbReference>
<dbReference type="GO" id="GO:0016616">
    <property type="term" value="F:oxidoreductase activity, acting on the CH-OH group of donors, NAD or NADP as acceptor"/>
    <property type="evidence" value="ECO:0007669"/>
    <property type="project" value="TreeGrafter"/>
</dbReference>
<dbReference type="InterPro" id="IPR036291">
    <property type="entry name" value="NAD(P)-bd_dom_sf"/>
</dbReference>
<evidence type="ECO:0000313" key="3">
    <source>
        <dbReference type="EMBL" id="QHJ01284.1"/>
    </source>
</evidence>
<comment type="similarity">
    <text evidence="1">Belongs to the short-chain dehydrogenases/reductases (SDR) family.</text>
</comment>
<dbReference type="FunFam" id="3.40.50.720:FF:000173">
    <property type="entry name" value="3-oxoacyl-[acyl-carrier protein] reductase"/>
    <property type="match status" value="1"/>
</dbReference>
<proteinExistence type="inferred from homology"/>
<dbReference type="Gene3D" id="3.40.50.720">
    <property type="entry name" value="NAD(P)-binding Rossmann-like Domain"/>
    <property type="match status" value="1"/>
</dbReference>
<organism evidence="3 4">
    <name type="scientific">Xylophilus rhododendri</name>
    <dbReference type="NCBI Taxonomy" id="2697032"/>
    <lineage>
        <taxon>Bacteria</taxon>
        <taxon>Pseudomonadati</taxon>
        <taxon>Pseudomonadota</taxon>
        <taxon>Betaproteobacteria</taxon>
        <taxon>Burkholderiales</taxon>
        <taxon>Xylophilus</taxon>
    </lineage>
</organism>
<reference evidence="3 4" key="1">
    <citation type="submission" date="2020-01" db="EMBL/GenBank/DDBJ databases">
        <title>Genome sequencing of strain KACC 21265.</title>
        <authorList>
            <person name="Heo J."/>
            <person name="Kim S.-J."/>
            <person name="Kim J.-S."/>
            <person name="Hong S.-B."/>
            <person name="Kwon S.-W."/>
        </authorList>
    </citation>
    <scope>NUCLEOTIDE SEQUENCE [LARGE SCALE GENOMIC DNA]</scope>
    <source>
        <strain evidence="3 4">KACC 21265</strain>
    </source>
</reference>
<keyword evidence="2" id="KW-0560">Oxidoreductase</keyword>
<evidence type="ECO:0000256" key="2">
    <source>
        <dbReference type="ARBA" id="ARBA00023002"/>
    </source>
</evidence>
<evidence type="ECO:0000313" key="4">
    <source>
        <dbReference type="Proteomes" id="UP000464787"/>
    </source>
</evidence>
<dbReference type="Pfam" id="PF13561">
    <property type="entry name" value="adh_short_C2"/>
    <property type="match status" value="1"/>
</dbReference>
<keyword evidence="4" id="KW-1185">Reference proteome</keyword>
<accession>A0A857JDJ7</accession>
<dbReference type="GO" id="GO:0030497">
    <property type="term" value="P:fatty acid elongation"/>
    <property type="evidence" value="ECO:0007669"/>
    <property type="project" value="TreeGrafter"/>
</dbReference>
<dbReference type="PANTHER" id="PTHR42760">
    <property type="entry name" value="SHORT-CHAIN DEHYDROGENASES/REDUCTASES FAMILY MEMBER"/>
    <property type="match status" value="1"/>
</dbReference>
<dbReference type="EMBL" id="CP047650">
    <property type="protein sequence ID" value="QHJ01284.1"/>
    <property type="molecule type" value="Genomic_DNA"/>
</dbReference>
<dbReference type="PANTHER" id="PTHR42760:SF135">
    <property type="entry name" value="BLL7886 PROTEIN"/>
    <property type="match status" value="1"/>
</dbReference>